<organism evidence="1 2">
    <name type="scientific">Trematosphaeria pertusa</name>
    <dbReference type="NCBI Taxonomy" id="390896"/>
    <lineage>
        <taxon>Eukaryota</taxon>
        <taxon>Fungi</taxon>
        <taxon>Dikarya</taxon>
        <taxon>Ascomycota</taxon>
        <taxon>Pezizomycotina</taxon>
        <taxon>Dothideomycetes</taxon>
        <taxon>Pleosporomycetidae</taxon>
        <taxon>Pleosporales</taxon>
        <taxon>Massarineae</taxon>
        <taxon>Trematosphaeriaceae</taxon>
        <taxon>Trematosphaeria</taxon>
    </lineage>
</organism>
<evidence type="ECO:0000313" key="2">
    <source>
        <dbReference type="Proteomes" id="UP000800094"/>
    </source>
</evidence>
<dbReference type="GeneID" id="54580086"/>
<proteinExistence type="predicted"/>
<reference evidence="1" key="1">
    <citation type="journal article" date="2020" name="Stud. Mycol.">
        <title>101 Dothideomycetes genomes: a test case for predicting lifestyles and emergence of pathogens.</title>
        <authorList>
            <person name="Haridas S."/>
            <person name="Albert R."/>
            <person name="Binder M."/>
            <person name="Bloem J."/>
            <person name="Labutti K."/>
            <person name="Salamov A."/>
            <person name="Andreopoulos B."/>
            <person name="Baker S."/>
            <person name="Barry K."/>
            <person name="Bills G."/>
            <person name="Bluhm B."/>
            <person name="Cannon C."/>
            <person name="Castanera R."/>
            <person name="Culley D."/>
            <person name="Daum C."/>
            <person name="Ezra D."/>
            <person name="Gonzalez J."/>
            <person name="Henrissat B."/>
            <person name="Kuo A."/>
            <person name="Liang C."/>
            <person name="Lipzen A."/>
            <person name="Lutzoni F."/>
            <person name="Magnuson J."/>
            <person name="Mondo S."/>
            <person name="Nolan M."/>
            <person name="Ohm R."/>
            <person name="Pangilinan J."/>
            <person name="Park H.-J."/>
            <person name="Ramirez L."/>
            <person name="Alfaro M."/>
            <person name="Sun H."/>
            <person name="Tritt A."/>
            <person name="Yoshinaga Y."/>
            <person name="Zwiers L.-H."/>
            <person name="Turgeon B."/>
            <person name="Goodwin S."/>
            <person name="Spatafora J."/>
            <person name="Crous P."/>
            <person name="Grigoriev I."/>
        </authorList>
    </citation>
    <scope>NUCLEOTIDE SEQUENCE</scope>
    <source>
        <strain evidence="1">CBS 122368</strain>
    </source>
</reference>
<dbReference type="Proteomes" id="UP000800094">
    <property type="component" value="Unassembled WGS sequence"/>
</dbReference>
<dbReference type="AlphaFoldDB" id="A0A6A6IIR7"/>
<name>A0A6A6IIR7_9PLEO</name>
<gene>
    <name evidence="1" type="ORF">BU26DRAFT_504211</name>
</gene>
<protein>
    <submittedName>
        <fullName evidence="1">Uncharacterized protein</fullName>
    </submittedName>
</protein>
<dbReference type="EMBL" id="ML987194">
    <property type="protein sequence ID" value="KAF2249772.1"/>
    <property type="molecule type" value="Genomic_DNA"/>
</dbReference>
<sequence length="461" mass="52108">MTYAGMTVQAYLSEFHNSISRLRALSRNFALTFKVSTMSAENRGSLAYCGSNNPLAVPSTIRKDIVELIIEAAPSSLITNGLGRWLCPRCSVDKKNAGEYWLYLPAFGFEQFTGPNPMIAVPKEKSSNECQTPAATPFEFESEYSYSESSDTSEEVEYVDDKNRDHWTYTKYRKAAGEAAQKGLCEDWKENFYQQLTNWNGETSNSAFYANLPQVRTCLNQIYFLDGELRRNSTPCGFSIAPYFKYEFFRKETFESKLQLQMQAMVFPIPGLDGEMSKKIACPICVVRRDDLKHDEDFKKHVMSGGGYLPVPAKDLPWPLHLEGIEVVKPGGTLAENSFRIYMNSVENPETPEGFEDWPEEAQNKYTPGIRCTNPHKGHGQYDTPCPYVLGMGVQYFREEGYGVVGKPMPPFNGPAFEKYPKISPKFLALVETELECDESEISKPMEESLQDIKASVGIYD</sequence>
<dbReference type="RefSeq" id="XP_033684776.1">
    <property type="nucleotide sequence ID" value="XM_033826756.1"/>
</dbReference>
<accession>A0A6A6IIR7</accession>
<evidence type="ECO:0000313" key="1">
    <source>
        <dbReference type="EMBL" id="KAF2249772.1"/>
    </source>
</evidence>
<keyword evidence="2" id="KW-1185">Reference proteome</keyword>